<reference evidence="1" key="1">
    <citation type="journal article" date="2021" name="Proc. Natl. Acad. Sci. U.S.A.">
        <title>A Catalog of Tens of Thousands of Viruses from Human Metagenomes Reveals Hidden Associations with Chronic Diseases.</title>
        <authorList>
            <person name="Tisza M.J."/>
            <person name="Buck C.B."/>
        </authorList>
    </citation>
    <scope>NUCLEOTIDE SEQUENCE</scope>
    <source>
        <strain evidence="1">Ctiha2</strain>
    </source>
</reference>
<organism evidence="1">
    <name type="scientific">virus sp. ctiha2</name>
    <dbReference type="NCBI Taxonomy" id="2827299"/>
    <lineage>
        <taxon>Viruses</taxon>
    </lineage>
</organism>
<protein>
    <submittedName>
        <fullName evidence="1">Uncharacterized protein</fullName>
    </submittedName>
</protein>
<name>A0A8S5RG99_9VIRU</name>
<dbReference type="EMBL" id="BK059104">
    <property type="protein sequence ID" value="DAE30414.1"/>
    <property type="molecule type" value="Genomic_DNA"/>
</dbReference>
<sequence length="34" mass="4303">MNNLERTFKRLERLKNIQSLIFYGKEWIIYSERL</sequence>
<evidence type="ECO:0000313" key="1">
    <source>
        <dbReference type="EMBL" id="DAE30414.1"/>
    </source>
</evidence>
<accession>A0A8S5RG99</accession>
<proteinExistence type="predicted"/>